<organism evidence="1 2">
    <name type="scientific">Panagrolaimus sp. PS1159</name>
    <dbReference type="NCBI Taxonomy" id="55785"/>
    <lineage>
        <taxon>Eukaryota</taxon>
        <taxon>Metazoa</taxon>
        <taxon>Ecdysozoa</taxon>
        <taxon>Nematoda</taxon>
        <taxon>Chromadorea</taxon>
        <taxon>Rhabditida</taxon>
        <taxon>Tylenchina</taxon>
        <taxon>Panagrolaimomorpha</taxon>
        <taxon>Panagrolaimoidea</taxon>
        <taxon>Panagrolaimidae</taxon>
        <taxon>Panagrolaimus</taxon>
    </lineage>
</organism>
<sequence>MVQKSESHISHPRKSDSNISSHTADDIRHLAALLREKRSLLSSSPSMYPQIQRLVDLEIWRIRQKLFEDDFNIDLELPKPDGEKSTLVEKLFLPCKKYPEVNFVGRIIGPRGQTAKQIETATGCKVMIRGKGSMREGDRSPPRSARTPGEQHLEEDLHVLLHCDDTPNRARIRVKKAIDLINKISVPSDTGPDDLKRKQLIELAILNGTYRDKSSAQNSPSSIVHTATPSSSGYRTHESQSPRNLSPLSDKSFGLPSTPSFTNNDATLWIWNQLGINTPSALGDSPPSCRRTGNFFNFDL</sequence>
<protein>
    <submittedName>
        <fullName evidence="2">K Homology domain-containing protein</fullName>
    </submittedName>
</protein>
<proteinExistence type="predicted"/>
<dbReference type="Proteomes" id="UP000887580">
    <property type="component" value="Unplaced"/>
</dbReference>
<dbReference type="WBParaSite" id="PS1159_v2.g24272.t1">
    <property type="protein sequence ID" value="PS1159_v2.g24272.t1"/>
    <property type="gene ID" value="PS1159_v2.g24272"/>
</dbReference>
<evidence type="ECO:0000313" key="2">
    <source>
        <dbReference type="WBParaSite" id="PS1159_v2.g24272.t1"/>
    </source>
</evidence>
<accession>A0AC35G7B8</accession>
<evidence type="ECO:0000313" key="1">
    <source>
        <dbReference type="Proteomes" id="UP000887580"/>
    </source>
</evidence>
<name>A0AC35G7B8_9BILA</name>
<reference evidence="2" key="1">
    <citation type="submission" date="2022-11" db="UniProtKB">
        <authorList>
            <consortium name="WormBaseParasite"/>
        </authorList>
    </citation>
    <scope>IDENTIFICATION</scope>
</reference>